<evidence type="ECO:0008006" key="4">
    <source>
        <dbReference type="Google" id="ProtNLM"/>
    </source>
</evidence>
<accession>A0ABN2IV12</accession>
<dbReference type="Pfam" id="PF04860">
    <property type="entry name" value="Phage_portal"/>
    <property type="match status" value="1"/>
</dbReference>
<organism evidence="2 3">
    <name type="scientific">Fodinicola feengrottensis</name>
    <dbReference type="NCBI Taxonomy" id="435914"/>
    <lineage>
        <taxon>Bacteria</taxon>
        <taxon>Bacillati</taxon>
        <taxon>Actinomycetota</taxon>
        <taxon>Actinomycetes</taxon>
        <taxon>Mycobacteriales</taxon>
        <taxon>Fodinicola</taxon>
    </lineage>
</organism>
<evidence type="ECO:0000256" key="1">
    <source>
        <dbReference type="SAM" id="MobiDB-lite"/>
    </source>
</evidence>
<keyword evidence="3" id="KW-1185">Reference proteome</keyword>
<comment type="caution">
    <text evidence="2">The sequence shown here is derived from an EMBL/GenBank/DDBJ whole genome shotgun (WGS) entry which is preliminary data.</text>
</comment>
<protein>
    <recommendedName>
        <fullName evidence="4">Portal protein</fullName>
    </recommendedName>
</protein>
<proteinExistence type="predicted"/>
<evidence type="ECO:0000313" key="2">
    <source>
        <dbReference type="EMBL" id="GAA1712288.1"/>
    </source>
</evidence>
<sequence length="709" mass="77084">MPDFKVTDRRTPIGPPSPEPLERRDPTMATRSVRFISPSQGQISDWNAQQALELAYYNNIWVYRCVQIIAQAISALPFRAGGDIERPNDYSTKAPLARMLGPAGRPNPQFTSRQMWQQAIASYLVTGVWAWELDFGSPRQPAPQYAWPIPANLIRPVPTDGGSRYFDAYKFVDRGQLRHLSLDQVFYAWRPSQLDPRQPESVLQAARLDVSTAIMLSEYSVGFLRNNAMPAAAVVTQAFENSEQKAAFQAQFQSNYRGPANAGRTAFLEVNGDGDGGVGGMLDIKTLGSTQRDSQFIQQMIQAQHSISIAFGVPVSKLGDASERTYSNAGQEHQNFWFDTILPLVSELQDHINLRLAPLVGSEAGWFDTSGVVELQPKRNITAVSVTELKQANLITDDEARDYIGLPAGMDPAKDEQPSVVSTLNLAQAAVALVDAGYDPAAALDAVGLPPMAWVGPPFTSSPAPVAIPTGQVQASDDAGEQRHAGPDHAPVPTGHLTKGMSAAYLEAKKRGVIRDAHVASLTRAMTKQAHHMLDRQARSVRGRLEGKRGRLLVEKRDTTGTGIYDPIFWVEEVRQWASAMYEMALALAAGADQVDPGSVDQFIEARSDALAATLTEEIHRAVSTQFQAGLDADEDHERVVERINSSMSTLVIQRSEELAQMEAVLAYDGAAELVSGVDASTVGQLLTQMAANEIDLDQALAALNGKAA</sequence>
<feature type="compositionally biased region" description="Basic and acidic residues" evidence="1">
    <location>
        <begin position="1"/>
        <end position="11"/>
    </location>
</feature>
<dbReference type="EMBL" id="BAAANY010000038">
    <property type="protein sequence ID" value="GAA1712288.1"/>
    <property type="molecule type" value="Genomic_DNA"/>
</dbReference>
<evidence type="ECO:0000313" key="3">
    <source>
        <dbReference type="Proteomes" id="UP001500618"/>
    </source>
</evidence>
<dbReference type="Proteomes" id="UP001500618">
    <property type="component" value="Unassembled WGS sequence"/>
</dbReference>
<reference evidence="2 3" key="1">
    <citation type="journal article" date="2019" name="Int. J. Syst. Evol. Microbiol.">
        <title>The Global Catalogue of Microorganisms (GCM) 10K type strain sequencing project: providing services to taxonomists for standard genome sequencing and annotation.</title>
        <authorList>
            <consortium name="The Broad Institute Genomics Platform"/>
            <consortium name="The Broad Institute Genome Sequencing Center for Infectious Disease"/>
            <person name="Wu L."/>
            <person name="Ma J."/>
        </authorList>
    </citation>
    <scope>NUCLEOTIDE SEQUENCE [LARGE SCALE GENOMIC DNA]</scope>
    <source>
        <strain evidence="2 3">JCM 14718</strain>
    </source>
</reference>
<feature type="region of interest" description="Disordered" evidence="1">
    <location>
        <begin position="1"/>
        <end position="27"/>
    </location>
</feature>
<dbReference type="RefSeq" id="WP_344314575.1">
    <property type="nucleotide sequence ID" value="NZ_BAAANY010000038.1"/>
</dbReference>
<gene>
    <name evidence="2" type="ORF">GCM10009765_71760</name>
</gene>
<feature type="region of interest" description="Disordered" evidence="1">
    <location>
        <begin position="472"/>
        <end position="496"/>
    </location>
</feature>
<name>A0ABN2IV12_9ACTN</name>
<dbReference type="InterPro" id="IPR006944">
    <property type="entry name" value="Phage/GTA_portal"/>
</dbReference>